<feature type="compositionally biased region" description="Polar residues" evidence="1">
    <location>
        <begin position="384"/>
        <end position="393"/>
    </location>
</feature>
<evidence type="ECO:0000256" key="1">
    <source>
        <dbReference type="SAM" id="MobiDB-lite"/>
    </source>
</evidence>
<reference evidence="3" key="2">
    <citation type="submission" date="2024-02" db="EMBL/GenBank/DDBJ databases">
        <title>Comparative genomics of Cryptococcus and Kwoniella reveals pathogenesis evolution and contrasting modes of karyotype evolution via chromosome fusion or intercentromeric recombination.</title>
        <authorList>
            <person name="Coelho M.A."/>
            <person name="David-Palma M."/>
            <person name="Shea T."/>
            <person name="Bowers K."/>
            <person name="McGinley-Smith S."/>
            <person name="Mohammad A.W."/>
            <person name="Gnirke A."/>
            <person name="Yurkov A.M."/>
            <person name="Nowrousian M."/>
            <person name="Sun S."/>
            <person name="Cuomo C.A."/>
            <person name="Heitman J."/>
        </authorList>
    </citation>
    <scope>NUCLEOTIDE SEQUENCE</scope>
    <source>
        <strain evidence="3">CBS 10117</strain>
    </source>
</reference>
<proteinExistence type="predicted"/>
<evidence type="ECO:0000313" key="4">
    <source>
        <dbReference type="Proteomes" id="UP000078595"/>
    </source>
</evidence>
<gene>
    <name evidence="3" type="ORF">I303_107978</name>
</gene>
<feature type="compositionally biased region" description="Low complexity" evidence="1">
    <location>
        <begin position="577"/>
        <end position="602"/>
    </location>
</feature>
<feature type="compositionally biased region" description="Basic and acidic residues" evidence="1">
    <location>
        <begin position="499"/>
        <end position="508"/>
    </location>
</feature>
<dbReference type="KEGG" id="kdj:28971670"/>
<dbReference type="GO" id="GO:0031261">
    <property type="term" value="C:DNA replication preinitiation complex"/>
    <property type="evidence" value="ECO:0007669"/>
    <property type="project" value="TreeGrafter"/>
</dbReference>
<dbReference type="InterPro" id="IPR042511">
    <property type="entry name" value="Sld3"/>
</dbReference>
<feature type="region of interest" description="Disordered" evidence="1">
    <location>
        <begin position="643"/>
        <end position="696"/>
    </location>
</feature>
<feature type="region of interest" description="Disordered" evidence="1">
    <location>
        <begin position="206"/>
        <end position="225"/>
    </location>
</feature>
<dbReference type="InterPro" id="IPR013948">
    <property type="entry name" value="DNA_replication_reg_Sld3_C"/>
</dbReference>
<feature type="compositionally biased region" description="Basic and acidic residues" evidence="1">
    <location>
        <begin position="550"/>
        <end position="562"/>
    </location>
</feature>
<feature type="compositionally biased region" description="Polar residues" evidence="1">
    <location>
        <begin position="474"/>
        <end position="497"/>
    </location>
</feature>
<feature type="compositionally biased region" description="Low complexity" evidence="1">
    <location>
        <begin position="446"/>
        <end position="462"/>
    </location>
</feature>
<evidence type="ECO:0000313" key="3">
    <source>
        <dbReference type="EMBL" id="WWC65360.1"/>
    </source>
</evidence>
<organism evidence="3 4">
    <name type="scientific">Kwoniella dejecticola CBS 10117</name>
    <dbReference type="NCBI Taxonomy" id="1296121"/>
    <lineage>
        <taxon>Eukaryota</taxon>
        <taxon>Fungi</taxon>
        <taxon>Dikarya</taxon>
        <taxon>Basidiomycota</taxon>
        <taxon>Agaricomycotina</taxon>
        <taxon>Tremellomycetes</taxon>
        <taxon>Tremellales</taxon>
        <taxon>Cryptococcaceae</taxon>
        <taxon>Kwoniella</taxon>
    </lineage>
</organism>
<protein>
    <recommendedName>
        <fullName evidence="2">DNA replication regulator Sld3 C-terminal domain-containing protein</fullName>
    </recommendedName>
</protein>
<dbReference type="Pfam" id="PF08639">
    <property type="entry name" value="Sld3_STD"/>
    <property type="match status" value="1"/>
</dbReference>
<dbReference type="GeneID" id="28971670"/>
<reference evidence="3" key="1">
    <citation type="submission" date="2013-07" db="EMBL/GenBank/DDBJ databases">
        <authorList>
            <consortium name="The Broad Institute Genome Sequencing Platform"/>
            <person name="Cuomo C."/>
            <person name="Litvintseva A."/>
            <person name="Chen Y."/>
            <person name="Heitman J."/>
            <person name="Sun S."/>
            <person name="Springer D."/>
            <person name="Dromer F."/>
            <person name="Young S.K."/>
            <person name="Zeng Q."/>
            <person name="Gargeya S."/>
            <person name="Fitzgerald M."/>
            <person name="Abouelleil A."/>
            <person name="Alvarado L."/>
            <person name="Berlin A.M."/>
            <person name="Chapman S.B."/>
            <person name="Dewar J."/>
            <person name="Goldberg J."/>
            <person name="Griggs A."/>
            <person name="Gujja S."/>
            <person name="Hansen M."/>
            <person name="Howarth C."/>
            <person name="Imamovic A."/>
            <person name="Larimer J."/>
            <person name="McCowan C."/>
            <person name="Murphy C."/>
            <person name="Pearson M."/>
            <person name="Priest M."/>
            <person name="Roberts A."/>
            <person name="Saif S."/>
            <person name="Shea T."/>
            <person name="Sykes S."/>
            <person name="Wortman J."/>
            <person name="Nusbaum C."/>
            <person name="Birren B."/>
        </authorList>
    </citation>
    <scope>NUCLEOTIDE SEQUENCE</scope>
    <source>
        <strain evidence="3">CBS 10117</strain>
    </source>
</reference>
<accession>A0AAJ8KXS6</accession>
<dbReference type="GO" id="GO:0006270">
    <property type="term" value="P:DNA replication initiation"/>
    <property type="evidence" value="ECO:0007669"/>
    <property type="project" value="InterPro"/>
</dbReference>
<feature type="compositionally biased region" description="Low complexity" evidence="1">
    <location>
        <begin position="334"/>
        <end position="348"/>
    </location>
</feature>
<name>A0AAJ8KXS6_9TREE</name>
<sequence>MTSILLAPPPVAGPSRLGSLPFTLDLSCPLNLPSKSLNGGTGWPYPTAGPSTALQESSEVFVRRRYYEALYLSEILSPLSGLTADLFRLFTSQKQDDQQSSRPSPVFADSIKWLLLSLPKIELRHRKIILPILTSSQSAESAEHMSAIEISVIKLALDLRTGSRQAVDEGIIPSPKKISDELEKRETLIQIILLLLYITHAPPSQAEASKKRKRSKSSRRNFDADSNDAAAAAIDPIEDPKTALELLVDRLSVWQAVSELGLALGDPAQDKRVKGKSKAEENPIANMLGKFWKSVILPFFMSKQPDFCSLFHQKVFGHPIPPKLLPTSLPGGPHSHSQNHNQNQSQNQTKKPRKPKLTHPILSKSSDSLLPPPPIPRDRPRSVSGDSVSSNRRPISRAGSEVSSFSRNSPPRDEGSLSMRRSLSRTSTTNDAISAFRRSRSKSIDPNPNSNPNPNLNAFSNSSLTVSKNDKFSRSASSTLGLSGNGKKSLTRNQSSGRDLFKGREVGLIRRTASRKLEREDSLSQSQHQLQNGRSGLLGRKTSGGGNGKETVRRGSMDESQKQHTLILATPSKPRHQPQSQSQSQFQSQSQSQSQFFRPSQSLSWIPPTPIREEPSSAPRPTYVAETPMTTRIAHTDVLPLGGLAVHGSDEDQGMDSDDPLGELWELTDEEGDDDGAGAGAGARNGRNMVPETPVK</sequence>
<dbReference type="PANTHER" id="PTHR28067">
    <property type="entry name" value="DNA REPLICATION REGULATOR SLD3"/>
    <property type="match status" value="1"/>
</dbReference>
<feature type="compositionally biased region" description="Polar residues" evidence="1">
    <location>
        <begin position="523"/>
        <end position="534"/>
    </location>
</feature>
<feature type="domain" description="DNA replication regulator Sld3 C-terminal" evidence="2">
    <location>
        <begin position="176"/>
        <end position="629"/>
    </location>
</feature>
<dbReference type="RefSeq" id="XP_065825798.1">
    <property type="nucleotide sequence ID" value="XM_065969726.1"/>
</dbReference>
<feature type="region of interest" description="Disordered" evidence="1">
    <location>
        <begin position="474"/>
        <end position="620"/>
    </location>
</feature>
<dbReference type="EMBL" id="CP144539">
    <property type="protein sequence ID" value="WWC65360.1"/>
    <property type="molecule type" value="Genomic_DNA"/>
</dbReference>
<feature type="region of interest" description="Disordered" evidence="1">
    <location>
        <begin position="322"/>
        <end position="462"/>
    </location>
</feature>
<feature type="compositionally biased region" description="Low complexity" evidence="1">
    <location>
        <begin position="360"/>
        <end position="369"/>
    </location>
</feature>
<dbReference type="Gene3D" id="1.20.58.2130">
    <property type="match status" value="1"/>
</dbReference>
<dbReference type="PANTHER" id="PTHR28067:SF1">
    <property type="entry name" value="DNA REPLICATION REGULATOR SLD3"/>
    <property type="match status" value="1"/>
</dbReference>
<feature type="compositionally biased region" description="Low complexity" evidence="1">
    <location>
        <begin position="416"/>
        <end position="429"/>
    </location>
</feature>
<feature type="compositionally biased region" description="Basic residues" evidence="1">
    <location>
        <begin position="210"/>
        <end position="219"/>
    </location>
</feature>
<evidence type="ECO:0000259" key="2">
    <source>
        <dbReference type="Pfam" id="PF08639"/>
    </source>
</evidence>
<dbReference type="Proteomes" id="UP000078595">
    <property type="component" value="Chromosome 10"/>
</dbReference>
<keyword evidence="4" id="KW-1185">Reference proteome</keyword>
<dbReference type="AlphaFoldDB" id="A0AAJ8KXS6"/>
<feature type="compositionally biased region" description="Acidic residues" evidence="1">
    <location>
        <begin position="651"/>
        <end position="676"/>
    </location>
</feature>